<feature type="coiled-coil region" evidence="1">
    <location>
        <begin position="55"/>
        <end position="88"/>
    </location>
</feature>
<dbReference type="RefSeq" id="WP_054572224.1">
    <property type="nucleotide sequence ID" value="NZ_LKKS01000032.1"/>
</dbReference>
<sequence length="184" mass="19901">MPLNWRIALLAAAVGLYVGGRGAWIWQASEYGKQLAEQASGYVLQLADKDRAHGREREEAAAAALQQLAAQKSQRQALEDRLQELGKTHWKEMNDAQQIQARLRDRLATADLRLSVLVDAGTFAAPGSDRGVREAAGTGGVVHGAVRAQLDPAHAQRIVGITDDGDRGLIALKACQAYVREVIK</sequence>
<comment type="caution">
    <text evidence="2">The sequence shown here is derived from an EMBL/GenBank/DDBJ whole genome shotgun (WGS) entry which is preliminary data.</text>
</comment>
<gene>
    <name evidence="2" type="ORF">HB13667_05735</name>
</gene>
<dbReference type="EMBL" id="LKKS01000032">
    <property type="protein sequence ID" value="KPM67725.1"/>
    <property type="molecule type" value="Genomic_DNA"/>
</dbReference>
<dbReference type="Proteomes" id="UP000050437">
    <property type="component" value="Unassembled WGS sequence"/>
</dbReference>
<evidence type="ECO:0000256" key="1">
    <source>
        <dbReference type="SAM" id="Coils"/>
    </source>
</evidence>
<reference evidence="2 3" key="1">
    <citation type="submission" date="2015-10" db="EMBL/GenBank/DDBJ databases">
        <title>Pseudomonas putida clinical strains.</title>
        <authorList>
            <person name="Molina L."/>
            <person name="Udaondo Z."/>
        </authorList>
    </citation>
    <scope>NUCLEOTIDE SEQUENCE [LARGE SCALE GENOMIC DNA]</scope>
    <source>
        <strain evidence="2 3">HB13667</strain>
    </source>
</reference>
<evidence type="ECO:0000313" key="2">
    <source>
        <dbReference type="EMBL" id="KPM67725.1"/>
    </source>
</evidence>
<accession>A0A0P7DDB1</accession>
<organism evidence="2 3">
    <name type="scientific">Pseudomonas putida</name>
    <name type="common">Arthrobacter siderocapsulatus</name>
    <dbReference type="NCBI Taxonomy" id="303"/>
    <lineage>
        <taxon>Bacteria</taxon>
        <taxon>Pseudomonadati</taxon>
        <taxon>Pseudomonadota</taxon>
        <taxon>Gammaproteobacteria</taxon>
        <taxon>Pseudomonadales</taxon>
        <taxon>Pseudomonadaceae</taxon>
        <taxon>Pseudomonas</taxon>
    </lineage>
</organism>
<evidence type="ECO:0000313" key="3">
    <source>
        <dbReference type="Proteomes" id="UP000050437"/>
    </source>
</evidence>
<proteinExistence type="predicted"/>
<protein>
    <submittedName>
        <fullName evidence="2">Lysozyme</fullName>
    </submittedName>
</protein>
<name>A0A0P7DDB1_PSEPU</name>
<keyword evidence="1" id="KW-0175">Coiled coil</keyword>
<dbReference type="AlphaFoldDB" id="A0A0P7DDB1"/>